<reference evidence="2 3" key="1">
    <citation type="submission" date="2015-07" db="EMBL/GenBank/DDBJ databases">
        <title>Whole genome sequence of Thermanaerothrix daxensis DSM 23592.</title>
        <authorList>
            <person name="Hemp J."/>
            <person name="Ward L.M."/>
            <person name="Pace L.A."/>
            <person name="Fischer W.W."/>
        </authorList>
    </citation>
    <scope>NUCLEOTIDE SEQUENCE [LARGE SCALE GENOMIC DNA]</scope>
    <source>
        <strain evidence="2 3">GNS-1</strain>
    </source>
</reference>
<feature type="transmembrane region" description="Helical" evidence="1">
    <location>
        <begin position="49"/>
        <end position="67"/>
    </location>
</feature>
<comment type="caution">
    <text evidence="2">The sequence shown here is derived from an EMBL/GenBank/DDBJ whole genome shotgun (WGS) entry which is preliminary data.</text>
</comment>
<name>A0A0P6YCX4_9CHLR</name>
<feature type="transmembrane region" description="Helical" evidence="1">
    <location>
        <begin position="136"/>
        <end position="153"/>
    </location>
</feature>
<organism evidence="2 3">
    <name type="scientific">Thermanaerothrix daxensis</name>
    <dbReference type="NCBI Taxonomy" id="869279"/>
    <lineage>
        <taxon>Bacteria</taxon>
        <taxon>Bacillati</taxon>
        <taxon>Chloroflexota</taxon>
        <taxon>Anaerolineae</taxon>
        <taxon>Anaerolineales</taxon>
        <taxon>Anaerolineaceae</taxon>
        <taxon>Thermanaerothrix</taxon>
    </lineage>
</organism>
<protein>
    <submittedName>
        <fullName evidence="2">Uncharacterized protein</fullName>
    </submittedName>
</protein>
<dbReference type="AlphaFoldDB" id="A0A0P6YCX4"/>
<feature type="transmembrane region" description="Helical" evidence="1">
    <location>
        <begin position="190"/>
        <end position="214"/>
    </location>
</feature>
<sequence length="246" mass="26595">MAIDSDPVEAVPSAAGVSERTVPVRFLLGVLGGGPIGLTRDLSSKFWDGLIPMAALVLLTLVLHMLAAPIQGFWGNSGLLVYLVSLLGLGVVLLNHAILQTYSEIARGWLGLASGIVMWYVILLSEKIGGAQIPGATILLLLVVIGLVSAILWKSVFPIGIKFFVLSVFLAAVARFWITSQQLMATAWPLFNSSLIISGYVALAALVFVLVWIIVLSKERTQRLWAAMWGWFWALQVLSVFLGKPL</sequence>
<keyword evidence="1" id="KW-0472">Membrane</keyword>
<keyword evidence="1" id="KW-1133">Transmembrane helix</keyword>
<feature type="transmembrane region" description="Helical" evidence="1">
    <location>
        <begin position="79"/>
        <end position="99"/>
    </location>
</feature>
<keyword evidence="1" id="KW-0812">Transmembrane</keyword>
<feature type="transmembrane region" description="Helical" evidence="1">
    <location>
        <begin position="105"/>
        <end position="124"/>
    </location>
</feature>
<proteinExistence type="predicted"/>
<evidence type="ECO:0000256" key="1">
    <source>
        <dbReference type="SAM" id="Phobius"/>
    </source>
</evidence>
<dbReference type="EMBL" id="LGKO01000005">
    <property type="protein sequence ID" value="KPL82872.1"/>
    <property type="molecule type" value="Genomic_DNA"/>
</dbReference>
<dbReference type="Proteomes" id="UP000050544">
    <property type="component" value="Unassembled WGS sequence"/>
</dbReference>
<accession>A0A0P6YCX4</accession>
<evidence type="ECO:0000313" key="2">
    <source>
        <dbReference type="EMBL" id="KPL82872.1"/>
    </source>
</evidence>
<keyword evidence="3" id="KW-1185">Reference proteome</keyword>
<evidence type="ECO:0000313" key="3">
    <source>
        <dbReference type="Proteomes" id="UP000050544"/>
    </source>
</evidence>
<feature type="transmembrane region" description="Helical" evidence="1">
    <location>
        <begin position="226"/>
        <end position="243"/>
    </location>
</feature>
<gene>
    <name evidence="2" type="ORF">SE15_12580</name>
</gene>
<feature type="transmembrane region" description="Helical" evidence="1">
    <location>
        <begin position="159"/>
        <end position="178"/>
    </location>
</feature>